<dbReference type="SFLD" id="SFLDG01144">
    <property type="entry name" value="C2.B.4:_PGP_Like"/>
    <property type="match status" value="1"/>
</dbReference>
<dbReference type="InterPro" id="IPR023214">
    <property type="entry name" value="HAD_sf"/>
</dbReference>
<dbReference type="EMBL" id="CP014334">
    <property type="protein sequence ID" value="AMW32328.2"/>
    <property type="molecule type" value="Genomic_DNA"/>
</dbReference>
<protein>
    <submittedName>
        <fullName evidence="1">Cof-type HAD-IIB family hydrolase</fullName>
    </submittedName>
</protein>
<accession>A0AAI8CKM6</accession>
<keyword evidence="2" id="KW-1185">Reference proteome</keyword>
<dbReference type="RefSeq" id="WP_084384111.1">
    <property type="nucleotide sequence ID" value="NZ_CP014334.2"/>
</dbReference>
<dbReference type="CDD" id="cd07516">
    <property type="entry name" value="HAD_Pase"/>
    <property type="match status" value="1"/>
</dbReference>
<dbReference type="NCBIfam" id="TIGR01484">
    <property type="entry name" value="HAD-SF-IIB"/>
    <property type="match status" value="1"/>
</dbReference>
<dbReference type="InterPro" id="IPR036412">
    <property type="entry name" value="HAD-like_sf"/>
</dbReference>
<dbReference type="GO" id="GO:0000287">
    <property type="term" value="F:magnesium ion binding"/>
    <property type="evidence" value="ECO:0007669"/>
    <property type="project" value="TreeGrafter"/>
</dbReference>
<proteinExistence type="predicted"/>
<sequence length="297" mass="33392">MSNKSKCKRTFVFDLDGTVLNSKNEFPKETKTLVQNIVGNGDNVVFATGRMHISAKKLLDNVFGEDIFPIISYNGAVIYVPGEGFIYEKTLDIETAYKVIDFLREKNIHIQTYVDDNLYSEKDDDEIRLYAKHADVPYYVVEDLKALEHPPIKMLAIAEEAILDSLIEPLKEIVDGKANVFKSFPIFLDIVPADANKGIALKFLADYLNFDLGSTIVFGDNENDIYMFKVASKRIAVSNAVWRLKEVADFVSKSNEENGVLHAFVHLFPEYVRGIDFSSGHTNSNIVNTTSDNKAAE</sequence>
<dbReference type="GO" id="GO:0005829">
    <property type="term" value="C:cytosol"/>
    <property type="evidence" value="ECO:0007669"/>
    <property type="project" value="TreeGrafter"/>
</dbReference>
<dbReference type="PANTHER" id="PTHR10000">
    <property type="entry name" value="PHOSPHOSERINE PHOSPHATASE"/>
    <property type="match status" value="1"/>
</dbReference>
<dbReference type="NCBIfam" id="TIGR00099">
    <property type="entry name" value="Cof-subfamily"/>
    <property type="match status" value="1"/>
</dbReference>
<dbReference type="SFLD" id="SFLDS00003">
    <property type="entry name" value="Haloacid_Dehalogenase"/>
    <property type="match status" value="1"/>
</dbReference>
<evidence type="ECO:0000313" key="1">
    <source>
        <dbReference type="EMBL" id="AMW32328.2"/>
    </source>
</evidence>
<dbReference type="KEGG" id="fia:NA23_02800"/>
<dbReference type="PANTHER" id="PTHR10000:SF8">
    <property type="entry name" value="HAD SUPERFAMILY HYDROLASE-LIKE, TYPE 3"/>
    <property type="match status" value="1"/>
</dbReference>
<organism evidence="1 2">
    <name type="scientific">Fervidobacterium islandicum</name>
    <dbReference type="NCBI Taxonomy" id="2423"/>
    <lineage>
        <taxon>Bacteria</taxon>
        <taxon>Thermotogati</taxon>
        <taxon>Thermotogota</taxon>
        <taxon>Thermotogae</taxon>
        <taxon>Thermotogales</taxon>
        <taxon>Fervidobacteriaceae</taxon>
        <taxon>Fervidobacterium</taxon>
    </lineage>
</organism>
<dbReference type="AlphaFoldDB" id="A0AAI8CKM6"/>
<dbReference type="Pfam" id="PF08282">
    <property type="entry name" value="Hydrolase_3"/>
    <property type="match status" value="1"/>
</dbReference>
<dbReference type="SFLD" id="SFLDG01140">
    <property type="entry name" value="C2.B:_Phosphomannomutase_and_P"/>
    <property type="match status" value="1"/>
</dbReference>
<name>A0AAI8CKM6_FERIS</name>
<dbReference type="InterPro" id="IPR000150">
    <property type="entry name" value="Cof"/>
</dbReference>
<dbReference type="Gene3D" id="3.40.50.1000">
    <property type="entry name" value="HAD superfamily/HAD-like"/>
    <property type="match status" value="1"/>
</dbReference>
<dbReference type="Gene3D" id="3.30.1240.10">
    <property type="match status" value="1"/>
</dbReference>
<keyword evidence="1" id="KW-0378">Hydrolase</keyword>
<dbReference type="InterPro" id="IPR006379">
    <property type="entry name" value="HAD-SF_hydro_IIB"/>
</dbReference>
<reference evidence="1 2" key="1">
    <citation type="journal article" date="2015" name="Stand. Genomic Sci.">
        <title>Genome sequence of a native-feather degrading extremely thermophilic Eubacterium, Fervidobacterium islandicum AW-1.</title>
        <authorList>
            <person name="Lee Y.J."/>
            <person name="Jeong H."/>
            <person name="Park G.S."/>
            <person name="Kwak Y."/>
            <person name="Lee S.J."/>
            <person name="Lee S.J."/>
            <person name="Park M.K."/>
            <person name="Kim J.Y."/>
            <person name="Kang H.K."/>
            <person name="Shin J.H."/>
            <person name="Lee D.W."/>
        </authorList>
    </citation>
    <scope>NUCLEOTIDE SEQUENCE [LARGE SCALE GENOMIC DNA]</scope>
    <source>
        <strain evidence="1 2">AW-1</strain>
    </source>
</reference>
<evidence type="ECO:0000313" key="2">
    <source>
        <dbReference type="Proteomes" id="UP000093740"/>
    </source>
</evidence>
<dbReference type="GO" id="GO:0016791">
    <property type="term" value="F:phosphatase activity"/>
    <property type="evidence" value="ECO:0007669"/>
    <property type="project" value="UniProtKB-ARBA"/>
</dbReference>
<dbReference type="Proteomes" id="UP000093740">
    <property type="component" value="Chromosome"/>
</dbReference>
<dbReference type="SUPFAM" id="SSF56784">
    <property type="entry name" value="HAD-like"/>
    <property type="match status" value="1"/>
</dbReference>
<gene>
    <name evidence="1" type="ORF">NA23_02800</name>
</gene>